<evidence type="ECO:0000313" key="2">
    <source>
        <dbReference type="Proteomes" id="UP000325315"/>
    </source>
</evidence>
<comment type="caution">
    <text evidence="1">The sequence shown here is derived from an EMBL/GenBank/DDBJ whole genome shotgun (WGS) entry which is preliminary data.</text>
</comment>
<dbReference type="InterPro" id="IPR043502">
    <property type="entry name" value="DNA/RNA_pol_sf"/>
</dbReference>
<dbReference type="Proteomes" id="UP000325315">
    <property type="component" value="Unassembled WGS sequence"/>
</dbReference>
<gene>
    <name evidence="1" type="ORF">EPI10_006774</name>
</gene>
<organism evidence="1 2">
    <name type="scientific">Gossypium australe</name>
    <dbReference type="NCBI Taxonomy" id="47621"/>
    <lineage>
        <taxon>Eukaryota</taxon>
        <taxon>Viridiplantae</taxon>
        <taxon>Streptophyta</taxon>
        <taxon>Embryophyta</taxon>
        <taxon>Tracheophyta</taxon>
        <taxon>Spermatophyta</taxon>
        <taxon>Magnoliopsida</taxon>
        <taxon>eudicotyledons</taxon>
        <taxon>Gunneridae</taxon>
        <taxon>Pentapetalae</taxon>
        <taxon>rosids</taxon>
        <taxon>malvids</taxon>
        <taxon>Malvales</taxon>
        <taxon>Malvaceae</taxon>
        <taxon>Malvoideae</taxon>
        <taxon>Gossypium</taxon>
    </lineage>
</organism>
<dbReference type="InterPro" id="IPR050951">
    <property type="entry name" value="Retrovirus_Pol_polyprotein"/>
</dbReference>
<dbReference type="InterPro" id="IPR043128">
    <property type="entry name" value="Rev_trsase/Diguanyl_cyclase"/>
</dbReference>
<sequence>MNLVLNYEKCHFMVDEGIILGHIASAKGIEVDESNIDVITSLPYPTNYTIIMYVVTKDVSFDFDESCKEAFDKLKGALTMKLIMQPPN</sequence>
<keyword evidence="2" id="KW-1185">Reference proteome</keyword>
<reference evidence="2" key="1">
    <citation type="journal article" date="2019" name="Plant Biotechnol. J.">
        <title>Genome sequencing of the Australian wild diploid species Gossypium australe highlights disease resistance and delayed gland morphogenesis.</title>
        <authorList>
            <person name="Cai Y."/>
            <person name="Cai X."/>
            <person name="Wang Q."/>
            <person name="Wang P."/>
            <person name="Zhang Y."/>
            <person name="Cai C."/>
            <person name="Xu Y."/>
            <person name="Wang K."/>
            <person name="Zhou Z."/>
            <person name="Wang C."/>
            <person name="Geng S."/>
            <person name="Li B."/>
            <person name="Dong Q."/>
            <person name="Hou Y."/>
            <person name="Wang H."/>
            <person name="Ai P."/>
            <person name="Liu Z."/>
            <person name="Yi F."/>
            <person name="Sun M."/>
            <person name="An G."/>
            <person name="Cheng J."/>
            <person name="Zhang Y."/>
            <person name="Shi Q."/>
            <person name="Xie Y."/>
            <person name="Shi X."/>
            <person name="Chang Y."/>
            <person name="Huang F."/>
            <person name="Chen Y."/>
            <person name="Hong S."/>
            <person name="Mi L."/>
            <person name="Sun Q."/>
            <person name="Zhang L."/>
            <person name="Zhou B."/>
            <person name="Peng R."/>
            <person name="Zhang X."/>
            <person name="Liu F."/>
        </authorList>
    </citation>
    <scope>NUCLEOTIDE SEQUENCE [LARGE SCALE GENOMIC DNA]</scope>
    <source>
        <strain evidence="2">cv. PA1801</strain>
    </source>
</reference>
<dbReference type="AlphaFoldDB" id="A0A5B6WUX6"/>
<name>A0A5B6WUX6_9ROSI</name>
<accession>A0A5B6WUX6</accession>
<dbReference type="PANTHER" id="PTHR37984:SF5">
    <property type="entry name" value="PROTEIN NYNRIN-LIKE"/>
    <property type="match status" value="1"/>
</dbReference>
<proteinExistence type="predicted"/>
<protein>
    <submittedName>
        <fullName evidence="1">Retrovirus-related Pol polyprotein from transposon 17.6</fullName>
    </submittedName>
</protein>
<dbReference type="OrthoDB" id="1709213at2759"/>
<dbReference type="EMBL" id="SMMG02000002">
    <property type="protein sequence ID" value="KAA3484705.1"/>
    <property type="molecule type" value="Genomic_DNA"/>
</dbReference>
<dbReference type="SUPFAM" id="SSF56672">
    <property type="entry name" value="DNA/RNA polymerases"/>
    <property type="match status" value="1"/>
</dbReference>
<evidence type="ECO:0000313" key="1">
    <source>
        <dbReference type="EMBL" id="KAA3484705.1"/>
    </source>
</evidence>
<dbReference type="Gene3D" id="3.30.70.270">
    <property type="match status" value="1"/>
</dbReference>
<dbReference type="PANTHER" id="PTHR37984">
    <property type="entry name" value="PROTEIN CBG26694"/>
    <property type="match status" value="1"/>
</dbReference>